<dbReference type="SUPFAM" id="SSF54928">
    <property type="entry name" value="RNA-binding domain, RBD"/>
    <property type="match status" value="2"/>
</dbReference>
<feature type="region of interest" description="Disordered" evidence="4">
    <location>
        <begin position="70"/>
        <end position="92"/>
    </location>
</feature>
<keyword evidence="2 3" id="KW-0694">RNA-binding</keyword>
<name>V5GGZ3_KALBG</name>
<feature type="compositionally biased region" description="Low complexity" evidence="4">
    <location>
        <begin position="73"/>
        <end position="82"/>
    </location>
</feature>
<evidence type="ECO:0000256" key="2">
    <source>
        <dbReference type="ARBA" id="ARBA00022884"/>
    </source>
</evidence>
<dbReference type="InterPro" id="IPR000504">
    <property type="entry name" value="RRM_dom"/>
</dbReference>
<keyword evidence="7" id="KW-1185">Reference proteome</keyword>
<evidence type="ECO:0000256" key="4">
    <source>
        <dbReference type="SAM" id="MobiDB-lite"/>
    </source>
</evidence>
<keyword evidence="1" id="KW-0677">Repeat</keyword>
<dbReference type="PANTHER" id="PTHR24012">
    <property type="entry name" value="RNA BINDING PROTEIN"/>
    <property type="match status" value="1"/>
</dbReference>
<evidence type="ECO:0000259" key="5">
    <source>
        <dbReference type="PROSITE" id="PS50102"/>
    </source>
</evidence>
<reference evidence="7" key="1">
    <citation type="journal article" date="2013" name="Genome Announc.">
        <title>Draft genome sequence of Pseudozyma brasiliensis sp. nov. strain GHG001, a high producer of endo-1,4-xylanase isolated from an insect pest of sugarcane.</title>
        <authorList>
            <person name="Oliveira J.V.D.C."/>
            <person name="dos Santos R.A.C."/>
            <person name="Borges T.A."/>
            <person name="Riano-Pachon D.M."/>
            <person name="Goldman G.H."/>
        </authorList>
    </citation>
    <scope>NUCLEOTIDE SEQUENCE [LARGE SCALE GENOMIC DNA]</scope>
    <source>
        <strain evidence="7">GHG001</strain>
    </source>
</reference>
<proteinExistence type="predicted"/>
<evidence type="ECO:0000313" key="6">
    <source>
        <dbReference type="EMBL" id="EST05282.1"/>
    </source>
</evidence>
<dbReference type="Pfam" id="PF00076">
    <property type="entry name" value="RRM_1"/>
    <property type="match status" value="2"/>
</dbReference>
<dbReference type="AlphaFoldDB" id="V5GGZ3"/>
<dbReference type="GO" id="GO:0003723">
    <property type="term" value="F:RNA binding"/>
    <property type="evidence" value="ECO:0007669"/>
    <property type="project" value="UniProtKB-UniRule"/>
</dbReference>
<dbReference type="OMA" id="NSIDEGH"/>
<dbReference type="InterPro" id="IPR035979">
    <property type="entry name" value="RBD_domain_sf"/>
</dbReference>
<feature type="region of interest" description="Disordered" evidence="4">
    <location>
        <begin position="1"/>
        <end position="55"/>
    </location>
</feature>
<feature type="region of interest" description="Disordered" evidence="4">
    <location>
        <begin position="499"/>
        <end position="575"/>
    </location>
</feature>
<evidence type="ECO:0000313" key="7">
    <source>
        <dbReference type="Proteomes" id="UP000019377"/>
    </source>
</evidence>
<dbReference type="PRINTS" id="PR00961">
    <property type="entry name" value="HUDSXLRNA"/>
</dbReference>
<dbReference type="GO" id="GO:1990904">
    <property type="term" value="C:ribonucleoprotein complex"/>
    <property type="evidence" value="ECO:0007669"/>
    <property type="project" value="InterPro"/>
</dbReference>
<feature type="domain" description="RRM" evidence="5">
    <location>
        <begin position="186"/>
        <end position="259"/>
    </location>
</feature>
<sequence length="654" mass="70726">MTTAMHRNGGKRTAVVKGKPRVPAPATPWRPRISRKSPALTADDQEDQPSPLDRKAVNTALHLKFGSKTEPIAASPAPTSATLVPGADKEESVGPQLVGDAYRRNVQEPGAPKLEQGVEWPGDRWSPMRSDFGISTGPLDEGQARIHAFQRGLPAFHFRPGSAADAYDASARRADDCLAFDLNHETNVYVNGLPKEMTDHMLYLLGSACGVVISHKAMLDRLTDQCKGFGFLMYASADMAKHAIEWLNSHGFAASFAKESFSAKLRRMADTSSTNVYLSNLPIKFTVQQLEQLFVPYPIASLKILYDIHGESRGVGFVRLYDRAAAKVCIERLHGRVLPGTTLPLRVRFADSDAQKHLKHSVSQKHTLESLGLLMLDARASGQPVQGLCRGELDAAVSAQPRNTGTMPRPFIPAATSLPVAEGGSPPVVEQGWQGHNGLGIQMPSQLMFAHPRVNQILHPAMWPSVATAGVVYTGMEGNFPIDRSYPMSPVVAGVYDSHKGSHGEPAGYLPIPLHPPPGLVHPSHLTNRGEQPHAIREEPKENRQAPAQDSSKFRPRHARSRNPGARVRFPGDTVDAGTRAVSDPMAMLAAQARVREALGLPDRVRAAVSADNSIDEGHVEAPADSSIISGSSSDDDEESFSVEIQIHPDARAA</sequence>
<dbReference type="eggNOG" id="KOG4733">
    <property type="taxonomic scope" value="Eukaryota"/>
</dbReference>
<gene>
    <name evidence="6" type="ORF">PSEUBRA_SCAF6g00849</name>
</gene>
<dbReference type="InterPro" id="IPR002343">
    <property type="entry name" value="Hud_Sxl_RNA"/>
</dbReference>
<dbReference type="RefSeq" id="XP_016290271.1">
    <property type="nucleotide sequence ID" value="XM_016438979.1"/>
</dbReference>
<evidence type="ECO:0000256" key="3">
    <source>
        <dbReference type="PROSITE-ProRule" id="PRU00176"/>
    </source>
</evidence>
<dbReference type="InterPro" id="IPR012677">
    <property type="entry name" value="Nucleotide-bd_a/b_plait_sf"/>
</dbReference>
<protein>
    <recommendedName>
        <fullName evidence="5">RRM domain-containing protein</fullName>
    </recommendedName>
</protein>
<dbReference type="Gene3D" id="3.30.70.330">
    <property type="match status" value="2"/>
</dbReference>
<accession>V5GGZ3</accession>
<feature type="region of interest" description="Disordered" evidence="4">
    <location>
        <begin position="611"/>
        <end position="654"/>
    </location>
</feature>
<dbReference type="PROSITE" id="PS50102">
    <property type="entry name" value="RRM"/>
    <property type="match status" value="2"/>
</dbReference>
<dbReference type="Proteomes" id="UP000019377">
    <property type="component" value="Unassembled WGS sequence"/>
</dbReference>
<feature type="compositionally biased region" description="Basic and acidic residues" evidence="4">
    <location>
        <begin position="531"/>
        <end position="544"/>
    </location>
</feature>
<evidence type="ECO:0000256" key="1">
    <source>
        <dbReference type="ARBA" id="ARBA00022737"/>
    </source>
</evidence>
<feature type="domain" description="RRM" evidence="5">
    <location>
        <begin position="274"/>
        <end position="352"/>
    </location>
</feature>
<dbReference type="OrthoDB" id="271725at2759"/>
<organism evidence="6 7">
    <name type="scientific">Kalmanozyma brasiliensis (strain GHG001)</name>
    <name type="common">Yeast</name>
    <name type="synonym">Pseudozyma brasiliensis</name>
    <dbReference type="NCBI Taxonomy" id="1365824"/>
    <lineage>
        <taxon>Eukaryota</taxon>
        <taxon>Fungi</taxon>
        <taxon>Dikarya</taxon>
        <taxon>Basidiomycota</taxon>
        <taxon>Ustilaginomycotina</taxon>
        <taxon>Ustilaginomycetes</taxon>
        <taxon>Ustilaginales</taxon>
        <taxon>Ustilaginaceae</taxon>
        <taxon>Kalmanozyma</taxon>
    </lineage>
</organism>
<dbReference type="GeneID" id="27421680"/>
<dbReference type="HOGENOM" id="CLU_463898_0_0_1"/>
<dbReference type="SMART" id="SM00360">
    <property type="entry name" value="RRM"/>
    <property type="match status" value="2"/>
</dbReference>
<dbReference type="EMBL" id="KI545892">
    <property type="protein sequence ID" value="EST05282.1"/>
    <property type="molecule type" value="Genomic_DNA"/>
</dbReference>